<name>A0A0K1EH14_CHOCO</name>
<proteinExistence type="predicted"/>
<dbReference type="AlphaFoldDB" id="A0A0K1EH14"/>
<feature type="compositionally biased region" description="Gly residues" evidence="1">
    <location>
        <begin position="57"/>
        <end position="88"/>
    </location>
</feature>
<organism evidence="2 3">
    <name type="scientific">Chondromyces crocatus</name>
    <dbReference type="NCBI Taxonomy" id="52"/>
    <lineage>
        <taxon>Bacteria</taxon>
        <taxon>Pseudomonadati</taxon>
        <taxon>Myxococcota</taxon>
        <taxon>Polyangia</taxon>
        <taxon>Polyangiales</taxon>
        <taxon>Polyangiaceae</taxon>
        <taxon>Chondromyces</taxon>
    </lineage>
</organism>
<dbReference type="PROSITE" id="PS51257">
    <property type="entry name" value="PROKAR_LIPOPROTEIN"/>
    <property type="match status" value="1"/>
</dbReference>
<dbReference type="STRING" id="52.CMC5_043040"/>
<dbReference type="OrthoDB" id="5525023at2"/>
<dbReference type="Proteomes" id="UP000067626">
    <property type="component" value="Chromosome"/>
</dbReference>
<gene>
    <name evidence="2" type="ORF">CMC5_043040</name>
</gene>
<dbReference type="EMBL" id="CP012159">
    <property type="protein sequence ID" value="AKT40151.1"/>
    <property type="molecule type" value="Genomic_DNA"/>
</dbReference>
<protein>
    <submittedName>
        <fullName evidence="2">Uncharacterized protein</fullName>
    </submittedName>
</protein>
<keyword evidence="3" id="KW-1185">Reference proteome</keyword>
<accession>A0A0K1EH14</accession>
<reference evidence="2 3" key="1">
    <citation type="submission" date="2015-07" db="EMBL/GenBank/DDBJ databases">
        <title>Genome analysis of myxobacterium Chondromyces crocatus Cm c5 reveals a high potential for natural compound synthesis and the genetic basis for the loss of fruiting body formation.</title>
        <authorList>
            <person name="Zaburannyi N."/>
            <person name="Bunk B."/>
            <person name="Maier J."/>
            <person name="Overmann J."/>
            <person name="Mueller R."/>
        </authorList>
    </citation>
    <scope>NUCLEOTIDE SEQUENCE [LARGE SCALE GENOMIC DNA]</scope>
    <source>
        <strain evidence="2 3">Cm c5</strain>
    </source>
</reference>
<dbReference type="KEGG" id="ccro:CMC5_043040"/>
<evidence type="ECO:0000256" key="1">
    <source>
        <dbReference type="SAM" id="MobiDB-lite"/>
    </source>
</evidence>
<evidence type="ECO:0000313" key="3">
    <source>
        <dbReference type="Proteomes" id="UP000067626"/>
    </source>
</evidence>
<dbReference type="RefSeq" id="WP_050432127.1">
    <property type="nucleotide sequence ID" value="NZ_CP012159.1"/>
</dbReference>
<evidence type="ECO:0000313" key="2">
    <source>
        <dbReference type="EMBL" id="AKT40151.1"/>
    </source>
</evidence>
<feature type="region of interest" description="Disordered" evidence="1">
    <location>
        <begin position="52"/>
        <end position="98"/>
    </location>
</feature>
<sequence length="285" mass="29195">MDVRADPAKRRVERGGSWVAVVLALVAAALALTGCQHDWDAYDPRGGEAIDATTGSLGMGGGGGEPHATGGGGSGGSPGVGGGGGSGGSPTCPGGHVPLVDDFDGPNLSLDWVAGIGLPASIAIADGALKVTLPDREAINMYGGVRSSAVYDLTGCSVFARVDRVTSANTHAFTQIYATAGDDVGFIEIVQMAGRLVFKQVIGNVNEELKSIPYSPTLHAYWRLREAGGMSYWETSPDGHAWVIQHRAPNPVSLGSIRVGLGAGIYQVEPSYPGEAHFGSVNVAP</sequence>